<proteinExistence type="inferred from homology"/>
<keyword evidence="9" id="KW-1185">Reference proteome</keyword>
<dbReference type="Pfam" id="PF20684">
    <property type="entry name" value="Fung_rhodopsin"/>
    <property type="match status" value="1"/>
</dbReference>
<reference evidence="8 9" key="1">
    <citation type="submission" date="2023-10" db="EMBL/GenBank/DDBJ databases">
        <title>Draft genome sequence of Xylaria bambusicola isolate GMP-LS, the root and basal stem rot pathogen of sugarcane in Indonesia.</title>
        <authorList>
            <person name="Selvaraj P."/>
            <person name="Muralishankar V."/>
            <person name="Muruganantham S."/>
            <person name="Sp S."/>
            <person name="Haryani S."/>
            <person name="Lau K.J.X."/>
            <person name="Naqvi N.I."/>
        </authorList>
    </citation>
    <scope>NUCLEOTIDE SEQUENCE [LARGE SCALE GENOMIC DNA]</scope>
    <source>
        <strain evidence="8">GMP-LS</strain>
    </source>
</reference>
<dbReference type="AlphaFoldDB" id="A0AAN7UX51"/>
<evidence type="ECO:0000256" key="2">
    <source>
        <dbReference type="ARBA" id="ARBA00022692"/>
    </source>
</evidence>
<feature type="transmembrane region" description="Helical" evidence="6">
    <location>
        <begin position="203"/>
        <end position="225"/>
    </location>
</feature>
<evidence type="ECO:0000313" key="8">
    <source>
        <dbReference type="EMBL" id="KAK5634681.1"/>
    </source>
</evidence>
<feature type="transmembrane region" description="Helical" evidence="6">
    <location>
        <begin position="259"/>
        <end position="281"/>
    </location>
</feature>
<feature type="transmembrane region" description="Helical" evidence="6">
    <location>
        <begin position="55"/>
        <end position="76"/>
    </location>
</feature>
<comment type="caution">
    <text evidence="8">The sequence shown here is derived from an EMBL/GenBank/DDBJ whole genome shotgun (WGS) entry which is preliminary data.</text>
</comment>
<sequence length="448" mass="49156">MGNRSRWRNNVRSSLSTFAMAKSDADWSLLAQIPALPPPPGVQSDFNHPETRQELARIVVGLTYGLMLVFLALRIYARIRFTSSLGVDDCEFLSSVACDKSNGKGANLSMPKTCPLPQGSVHDVVFRRGNASITAFTGLSLSLFGNPLGPHQWNVPLSRFNESFLGRTLSSIVMFSVSSLFVKTALLSLYLRVFAPSPTARVTIWLGIATIVVFYTISVILNIRFCTPLSMTTPVPDEEEWAKKLKASNCSQPVYNLNAAVGLFGVVSDIYVLIIPISMVYGLRMPRNRKLGILGIFLTGLLAVALSITSSAFRVLQLKSYDFTWDSIPSYTLRAAELNVGLVCSCMPVVFVVLKKMLQPGSRLSKRALTPRTRTPSHAYISDLERGNDIVDIVGYQLPNAPAPTATVSLKSFTQKSHRLPTTSGRWSTYTEIRSMEWDGSGNSSDPG</sequence>
<evidence type="ECO:0000256" key="4">
    <source>
        <dbReference type="ARBA" id="ARBA00023136"/>
    </source>
</evidence>
<feature type="transmembrane region" description="Helical" evidence="6">
    <location>
        <begin position="169"/>
        <end position="191"/>
    </location>
</feature>
<comment type="subcellular location">
    <subcellularLocation>
        <location evidence="1">Membrane</location>
        <topology evidence="1">Multi-pass membrane protein</topology>
    </subcellularLocation>
</comment>
<dbReference type="InterPro" id="IPR049326">
    <property type="entry name" value="Rhodopsin_dom_fungi"/>
</dbReference>
<gene>
    <name evidence="8" type="ORF">RRF57_010394</name>
</gene>
<dbReference type="PANTHER" id="PTHR33048:SF158">
    <property type="entry name" value="MEMBRANE PROTEIN PTH11-LIKE, PUTATIVE-RELATED"/>
    <property type="match status" value="1"/>
</dbReference>
<evidence type="ECO:0000313" key="9">
    <source>
        <dbReference type="Proteomes" id="UP001305414"/>
    </source>
</evidence>
<evidence type="ECO:0000256" key="6">
    <source>
        <dbReference type="SAM" id="Phobius"/>
    </source>
</evidence>
<organism evidence="8 9">
    <name type="scientific">Xylaria bambusicola</name>
    <dbReference type="NCBI Taxonomy" id="326684"/>
    <lineage>
        <taxon>Eukaryota</taxon>
        <taxon>Fungi</taxon>
        <taxon>Dikarya</taxon>
        <taxon>Ascomycota</taxon>
        <taxon>Pezizomycotina</taxon>
        <taxon>Sordariomycetes</taxon>
        <taxon>Xylariomycetidae</taxon>
        <taxon>Xylariales</taxon>
        <taxon>Xylariaceae</taxon>
        <taxon>Xylaria</taxon>
    </lineage>
</organism>
<evidence type="ECO:0000256" key="1">
    <source>
        <dbReference type="ARBA" id="ARBA00004141"/>
    </source>
</evidence>
<protein>
    <recommendedName>
        <fullName evidence="7">Rhodopsin domain-containing protein</fullName>
    </recommendedName>
</protein>
<dbReference type="Proteomes" id="UP001305414">
    <property type="component" value="Unassembled WGS sequence"/>
</dbReference>
<feature type="transmembrane region" description="Helical" evidence="6">
    <location>
        <begin position="293"/>
        <end position="316"/>
    </location>
</feature>
<feature type="transmembrane region" description="Helical" evidence="6">
    <location>
        <begin position="336"/>
        <end position="354"/>
    </location>
</feature>
<evidence type="ECO:0000256" key="3">
    <source>
        <dbReference type="ARBA" id="ARBA00022989"/>
    </source>
</evidence>
<name>A0AAN7UX51_9PEZI</name>
<dbReference type="InterPro" id="IPR052337">
    <property type="entry name" value="SAT4-like"/>
</dbReference>
<accession>A0AAN7UX51</accession>
<evidence type="ECO:0000259" key="7">
    <source>
        <dbReference type="Pfam" id="PF20684"/>
    </source>
</evidence>
<keyword evidence="2 6" id="KW-0812">Transmembrane</keyword>
<dbReference type="EMBL" id="JAWHQM010000043">
    <property type="protein sequence ID" value="KAK5634681.1"/>
    <property type="molecule type" value="Genomic_DNA"/>
</dbReference>
<dbReference type="GO" id="GO:0016020">
    <property type="term" value="C:membrane"/>
    <property type="evidence" value="ECO:0007669"/>
    <property type="project" value="UniProtKB-SubCell"/>
</dbReference>
<evidence type="ECO:0000256" key="5">
    <source>
        <dbReference type="ARBA" id="ARBA00038359"/>
    </source>
</evidence>
<dbReference type="PANTHER" id="PTHR33048">
    <property type="entry name" value="PTH11-LIKE INTEGRAL MEMBRANE PROTEIN (AFU_ORTHOLOGUE AFUA_5G11245)"/>
    <property type="match status" value="1"/>
</dbReference>
<keyword evidence="4 6" id="KW-0472">Membrane</keyword>
<feature type="domain" description="Rhodopsin" evidence="7">
    <location>
        <begin position="125"/>
        <end position="355"/>
    </location>
</feature>
<comment type="similarity">
    <text evidence="5">Belongs to the SAT4 family.</text>
</comment>
<keyword evidence="3 6" id="KW-1133">Transmembrane helix</keyword>